<gene>
    <name evidence="1" type="ORF">R3P38DRAFT_3037446</name>
</gene>
<name>A0AAW0AAV2_9AGAR</name>
<reference evidence="1 2" key="1">
    <citation type="journal article" date="2024" name="J Genomics">
        <title>Draft genome sequencing and assembly of Favolaschia claudopus CIRM-BRFM 2984 isolated from oak limbs.</title>
        <authorList>
            <person name="Navarro D."/>
            <person name="Drula E."/>
            <person name="Chaduli D."/>
            <person name="Cazenave R."/>
            <person name="Ahrendt S."/>
            <person name="Wang J."/>
            <person name="Lipzen A."/>
            <person name="Daum C."/>
            <person name="Barry K."/>
            <person name="Grigoriev I.V."/>
            <person name="Favel A."/>
            <person name="Rosso M.N."/>
            <person name="Martin F."/>
        </authorList>
    </citation>
    <scope>NUCLEOTIDE SEQUENCE [LARGE SCALE GENOMIC DNA]</scope>
    <source>
        <strain evidence="1 2">CIRM-BRFM 2984</strain>
    </source>
</reference>
<dbReference type="InterPro" id="IPR011990">
    <property type="entry name" value="TPR-like_helical_dom_sf"/>
</dbReference>
<dbReference type="Gene3D" id="1.25.40.10">
    <property type="entry name" value="Tetratricopeptide repeat domain"/>
    <property type="match status" value="1"/>
</dbReference>
<dbReference type="SUPFAM" id="SSF48452">
    <property type="entry name" value="TPR-like"/>
    <property type="match status" value="1"/>
</dbReference>
<organism evidence="1 2">
    <name type="scientific">Favolaschia claudopus</name>
    <dbReference type="NCBI Taxonomy" id="2862362"/>
    <lineage>
        <taxon>Eukaryota</taxon>
        <taxon>Fungi</taxon>
        <taxon>Dikarya</taxon>
        <taxon>Basidiomycota</taxon>
        <taxon>Agaricomycotina</taxon>
        <taxon>Agaricomycetes</taxon>
        <taxon>Agaricomycetidae</taxon>
        <taxon>Agaricales</taxon>
        <taxon>Marasmiineae</taxon>
        <taxon>Mycenaceae</taxon>
        <taxon>Favolaschia</taxon>
    </lineage>
</organism>
<dbReference type="EMBL" id="JAWWNJ010000076">
    <property type="protein sequence ID" value="KAK7006232.1"/>
    <property type="molecule type" value="Genomic_DNA"/>
</dbReference>
<dbReference type="PANTHER" id="PTHR46014">
    <property type="entry name" value="TETRATRICOPEPTIDE REPEAT PROTEIN 1"/>
    <property type="match status" value="1"/>
</dbReference>
<evidence type="ECO:0000313" key="2">
    <source>
        <dbReference type="Proteomes" id="UP001362999"/>
    </source>
</evidence>
<keyword evidence="2" id="KW-1185">Reference proteome</keyword>
<dbReference type="Proteomes" id="UP001362999">
    <property type="component" value="Unassembled WGS sequence"/>
</dbReference>
<accession>A0AAW0AAV2</accession>
<evidence type="ECO:0000313" key="1">
    <source>
        <dbReference type="EMBL" id="KAK7006232.1"/>
    </source>
</evidence>
<sequence length="285" mass="33115">MAYSGPDFFKENAKALEIKESANAHFRAKEYQKACDIYSEIIDRFSGRVMIETTRVARCNRAACYLNLGEYQRCIDDCNIVMFYMGSPELVEKARYRREKATQSLDEIDAQRREADPLYTGRPEYNVNERIRDQLREADESSAAFQTDTTVEEHRPFGYVVRMKDHDPEYVHMRDMLPISMMLSEPRSSREADRLVAFVKKIVTSHEPELMTKHPWKCYSCGVAATTWIHSPISELASFYPIIKDYARPICEKGGKCEKDARAKMKKAETEDWEIARETGVRIKM</sequence>
<protein>
    <submittedName>
        <fullName evidence="1">Uncharacterized protein</fullName>
    </submittedName>
</protein>
<dbReference type="PANTHER" id="PTHR46014:SF1">
    <property type="entry name" value="TETRATRICOPEPTIDE REPEAT PROTEIN 1"/>
    <property type="match status" value="1"/>
</dbReference>
<dbReference type="AlphaFoldDB" id="A0AAW0AAV2"/>
<dbReference type="InterPro" id="IPR052769">
    <property type="entry name" value="TPR_domain_protein"/>
</dbReference>
<comment type="caution">
    <text evidence="1">The sequence shown here is derived from an EMBL/GenBank/DDBJ whole genome shotgun (WGS) entry which is preliminary data.</text>
</comment>
<proteinExistence type="predicted"/>